<accession>A0ABQ5KR03</accession>
<dbReference type="PROSITE" id="PS00022">
    <property type="entry name" value="EGF_1"/>
    <property type="match status" value="3"/>
</dbReference>
<dbReference type="SMART" id="SM00181">
    <property type="entry name" value="EGF"/>
    <property type="match status" value="7"/>
</dbReference>
<evidence type="ECO:0000256" key="2">
    <source>
        <dbReference type="SAM" id="Phobius"/>
    </source>
</evidence>
<evidence type="ECO:0000259" key="3">
    <source>
        <dbReference type="PROSITE" id="PS50026"/>
    </source>
</evidence>
<comment type="caution">
    <text evidence="4">The sequence shown here is derived from an EMBL/GenBank/DDBJ whole genome shotgun (WGS) entry which is preliminary data.</text>
</comment>
<gene>
    <name evidence="4" type="ORF">ADUPG1_008170</name>
</gene>
<keyword evidence="2" id="KW-0812">Transmembrane</keyword>
<dbReference type="InterPro" id="IPR000742">
    <property type="entry name" value="EGF"/>
</dbReference>
<keyword evidence="1" id="KW-1015">Disulfide bond</keyword>
<protein>
    <recommendedName>
        <fullName evidence="3">EGF-like domain-containing protein</fullName>
    </recommendedName>
</protein>
<feature type="disulfide bond" evidence="1">
    <location>
        <begin position="2452"/>
        <end position="2461"/>
    </location>
</feature>
<feature type="disulfide bond" evidence="1">
    <location>
        <begin position="2487"/>
        <end position="2496"/>
    </location>
</feature>
<dbReference type="PROSITE" id="PS01186">
    <property type="entry name" value="EGF_2"/>
    <property type="match status" value="2"/>
</dbReference>
<dbReference type="PANTHER" id="PTHR24033">
    <property type="entry name" value="EGF-LIKE DOMAIN-CONTAINING PROTEIN"/>
    <property type="match status" value="1"/>
</dbReference>
<keyword evidence="1" id="KW-0245">EGF-like domain</keyword>
<keyword evidence="2" id="KW-1133">Transmembrane helix</keyword>
<feature type="transmembrane region" description="Helical" evidence="2">
    <location>
        <begin position="3909"/>
        <end position="3932"/>
    </location>
</feature>
<feature type="domain" description="EGF-like" evidence="3">
    <location>
        <begin position="2423"/>
        <end position="2462"/>
    </location>
</feature>
<organism evidence="4 5">
    <name type="scientific">Aduncisulcus paluster</name>
    <dbReference type="NCBI Taxonomy" id="2918883"/>
    <lineage>
        <taxon>Eukaryota</taxon>
        <taxon>Metamonada</taxon>
        <taxon>Carpediemonas-like organisms</taxon>
        <taxon>Aduncisulcus</taxon>
    </lineage>
</organism>
<keyword evidence="5" id="KW-1185">Reference proteome</keyword>
<dbReference type="InterPro" id="IPR051830">
    <property type="entry name" value="NOTCH_homolog"/>
</dbReference>
<feature type="domain" description="EGF-like" evidence="3">
    <location>
        <begin position="2528"/>
        <end position="2563"/>
    </location>
</feature>
<keyword evidence="2" id="KW-0472">Membrane</keyword>
<proteinExistence type="predicted"/>
<sequence length="4008" mass="439773">MPASYYHLGENVACSNENLHINNLFLSAGICFPPIDSLTLSSSSSFTLSSGALNASKRLLPMPIPIGLGFDFSVLHLNIDVSSSDSLEFQFSRFDDVPISSFTFSNLPHTLSDTSVLNVYTTETFSSKGIVLQVGNGFWIRLGRMGEVSVVIACNDDSTISDFAIISSDGPTFPSVLIEDHRGGPQLDISLNPSKMACPVAISSDNEDLYSSETGECISFAFMRRNSLILPSISSLLADTGISDSETGECISFAFMRRNSLILPSISSLLADTGISEYGQTFVDDITAFESGYYSIANNVHTLLPSSIIVPGLYSSQHYITNVYASYCSCDSPDTCGDYPFITSPIGDVCESALVNSGIDIIHFSSFHTYYDFSSVSFIFTSTDTLDASFSRDKSSTMVTTTLGAIEDHMAVSFVRGDDLESDCACSTVYNGDEIKYLACVCESGFLAFSSFEGDCSIDLVVGATFVAHTVLSQSSVIYIPATSLQNGSFTSYSTDFSVMDSLWIEEQSEEMKSNGMLYSETGVDVSLGRLEISEYDAINMDFPFQCWENEDSSLSITKTIDSIKFNCSCSDDLEIVSFKWILLSECSSADCSIDGDRDTLAVIHVDGHATVAAIDSAHCICDDLDHTAGYFDDIGVSSVIGSFTKNSHQGMKAYVFVDVFGKVSVFVRALISADASWTNVLPMYGVSVSIDIYSAPMDRSVAPTLSDTMFLSESDVLSKYSSLDTTRPLIHHFSLTHSHKNGIVFPDDYSSSLRVTDSSCGYSYILALESIPLSYAQDTSAFWHEHWIPRSQVLESFVANEYTIPTESQPTLAIPDNIFEFPFPIPLPSYSITDSYATHAFVSHNDSSFVLSFCSEDEDNVMAERFRVRLKGSFTEDCVAYDVVTVYSEWNGGSIIDIDDSINSSTTEILNVSFLPSHPSFTDYSPLVFSVSSTGYISVRMNIKDADARNNQYAAWKIKKLAVDIDIGVYSNKKWVILSSHSITEQTSFIFDVNPYYFGYDYSRSLAIVNSNRCSDLPCNHGVCSFDSLVDLATNGPSSVTSSVTLATHDTSGDYCECSPKYVQSSDGSCSDEIARELYAIGDKEFTQVISLFNEKTTYSPYFFEKSLPKDVIVSGTLAYNEIRPHLLPGQRLFLFGELYSQFYVETNEYPTQLANMVRLGTTGVVRIKNVGIGPSGGGLGTSDIFLQQYLSGEFDVSTEMIYAPGEDALNHFSGSNHDLFFPSDPVHTPMEFTVSECYGSSDMTSFDTVVDDCDFAIQPGVALPNARGLSIQPYVRWEEVEGDAGVGEFGCVFGGRQDFTVSISGLISKEDAKLVNYMTLYQDAPPPTHSSLFPLSENASTTHESPLLWSGHWLVLWNRKYVEDDFGNEETIDSPLVAVHGSYAGYFTLIANIGPPTSSSSPTTSDQEYLYFSALTTPTVNGTEIDDTFVVGGVFSVQLAPQSMAPASGGVVFTFFSSYFAGMWPAAATHSKMCLHGVWSSTYSICACTSFAFTGEFCEEPRCSFDAPMNSVTDSNIISRDFTVFNAIDTDNSISREIDVRGVTCIALGSNSFKYCQLGVNVTSGNTLSLTSSNTRCTIGGFGGHIDFFGMAVNNPPVTLLFGSTISFYGSAFNLYNLISDTVSGVVERGFCLDVMGFLPVDVSNHSNPLVFTHILHPPTSVSMVATTDIASLDESDPNFGTILLPTVVSLDDSELYEHVIGRTFVLPVYTPFGIGIATMTFTIPATGQICGTYVGSSVTSCIHLLNNILPDGELLSNLYLKGLGYSSSSNSGLFIGLWIVFITDAGSDIRIRISRGGAIDIYYITGTQNIYPKLISNGAYNIGITPHPLSVNGGSGLPPGGAVSFIQMSENSLRYQKYTTLSESGISIPLSLSLVEDSEVDTYSEYSIVSMSSSDSTSAALLVSMKCTNGSLVSSSDGTVSCSCNEHWTGDSCDTCSFAYWGDEANDCITPNCHGRCESKYCYAISDDTSVCGCTSADSTFYDIDSSPFLDVTLSHVNLSNICNLLIDSHSNIRVSGIDIHGSVIIAEDSELGIESSVVRVKNTQVQFQNVLESALFDEEAPNALSIEYLFNDYSLGHYSKRLTACIVKSSSDYEVVPSASKTNDSIIYSCSPDYSSLISDTTFSTTINRGGIVPDLSLIGSFSSSKCSSDSSSSCIVSLPVWKFPLLSYSVSFIQVVDGSLFFLDDDGEAVGELTPINSEVSAPYYFFVDENDAESGCACCAHRIVIQSTIETLSFLVEVQISLYRNGLVRFEYSLPDAIDISSKVRPMLTIFSSVGEDYEYSPSFPDSSTFDLTGIEGCEGLDLDEFGFDFMVDIVPQMNDDTDSDSAFSYFDIQPLHCPSECVYGVCVQDNEWDIKNGSDSILSANESRVCECASRYGGELCTECKGGWEINSLEGDIENPMSFFDTSGSISPDVCTIPSCSFYSYCNDHGTCTGNKLTGLQECSCEGGYQGDSCSVASPLVECDPSCENGGICYSGICFCADGYSGESCADMDCPNGCSENIEGGECNVSTGACVCNSGFSGDSCDNYTPDGSCVYGVSNGAGCTCFQGYGGDYCQCYLNCSGKGLCMEFGCDCDDGFGGDYCELIMIPSINDVSVQIEHKRVRIEFKRLIYINDSEYETYFTSSHRSVIGTETVGEDISGEWFDCRSLLHEDICGEWDLASNFKPLVEIESECFITTQYRETDEIISASNVDIFHPLYSVIYIYPSTFSTLYADDLILKSSVLYDATSYRSSSDDLVLTLSSDLFRVVAAPTLPTLMFPHSLTFGVCDDDDTVQVRSFTINLYDIVYFEGWGVLDFIIIVTSPEITTSSDYYEDIQSVLAKMQGIFLVDSEDFCDIHSSTQFELHSYYLTDLWNYGVRDLTITVKIRSLFSDWSSDSYDIKLTTSKIPSLIQSYYLPKTTTKDLLVVPLDVIYDEYTCSNSSVSSSSSADTLYPLTHPPSSYVDAYLPFLTMEYSFSWECVNDVTHTSFEYFGGSTLFMNPGYDLGGDYLCNVIGEKDDGSVKFSFSVPFSLDTKNEKVLVKEGCLLAPKNQKVQINVQGRIDEEEDGDQRQGGWQVDNLGISGDTVSHSITSVYTSENSSVSRSLSVYIDSYTPTGTQLQFIHTDVTTMAVSDAHVTVVGDDLPFAVTIPSSSDLSGKHSLIVPEISVSKGNLSDLEFSWELLADGVFSDYTDEERQEMLDYLVFSSNSSPFLLFTPSELVYRLRAYSTRSLPLQLTISSLSDESTATLRYDHSIQPVHSHTQSKIFHSVSPELYDGSEEYPFLCEDIGYSIRDYDGNYCDSVVYYIADDASLGYISCIDEEFSAAEDPVKSSNMRIRFGSLTNRSNDDETGMVRKSLQINGVDVLSTFDDEIDIIISCAFLSNFIADDRSFENPLGSQESEGEAVSLSLSVVYSNMIGAVQTEPMEIYIKQRETFLLPLYYGLYGISMSIPHRTGVTTCYLVQIEIPELFVQFKKAINAIDVFEAFGVAEQIIYLSTEALDIGIFNDYFVNDDRGSTLGLVRLALNNLLDLSGMLAAFVDNLDDTVVTINQFMVQLLTQSCQVFWYYYSFFMEQLGNSGDSYELDAKTTLQFLDSYPELSLIPQAESGREWDDFMSDFILWVSMCSHLIESNRVLGSLNDSDMILSMVFELLDMISECQEEEEEEEGSCSNSPFLSSMFGGQSHLLLSLTSLIHDSIHWVYVGEEAEALGILGNGYEWKQWWNVGIGEQHHPNTYSSSISGAVQIYDPVSIAHDDEIAVINTSIAREVCSYCYSTIDQSIDEYLLSLESKGALIALEWSWSRVVARKTRSSADLEDDSLEDVFIPFDWKLSLEDAIPHFESLDLVADSTIDDVYTKLDSRRKVRDGFTMFCSTSDSVEISENACGPSDDDDYDIVCHFDHVLYGCVVTEIWVDHSSNLLVLYVVLACLFVTIVGLIVGICMYKKSQKKKAKQETFVMRHGSMNLSRKDSATPLFYQTTRDSTLSYSGDMTIRTFTSAPNLLGAVSNVNSRSKNLNEAH</sequence>
<dbReference type="Gene3D" id="2.10.25.10">
    <property type="entry name" value="Laminin"/>
    <property type="match status" value="2"/>
</dbReference>
<evidence type="ECO:0000313" key="5">
    <source>
        <dbReference type="Proteomes" id="UP001057375"/>
    </source>
</evidence>
<feature type="domain" description="EGF-like" evidence="3">
    <location>
        <begin position="2466"/>
        <end position="2497"/>
    </location>
</feature>
<name>A0ABQ5KR03_9EUKA</name>
<comment type="caution">
    <text evidence="1">Lacks conserved residue(s) required for the propagation of feature annotation.</text>
</comment>
<feature type="disulfide bond" evidence="1">
    <location>
        <begin position="2470"/>
        <end position="2480"/>
    </location>
</feature>
<reference evidence="4" key="1">
    <citation type="submission" date="2022-03" db="EMBL/GenBank/DDBJ databases">
        <title>Draft genome sequence of Aduncisulcus paluster, a free-living microaerophilic Fornicata.</title>
        <authorList>
            <person name="Yuyama I."/>
            <person name="Kume K."/>
            <person name="Tamura T."/>
            <person name="Inagaki Y."/>
            <person name="Hashimoto T."/>
        </authorList>
    </citation>
    <scope>NUCLEOTIDE SEQUENCE</scope>
    <source>
        <strain evidence="4">NY0171</strain>
    </source>
</reference>
<dbReference type="PROSITE" id="PS50026">
    <property type="entry name" value="EGF_3"/>
    <property type="match status" value="3"/>
</dbReference>
<dbReference type="Proteomes" id="UP001057375">
    <property type="component" value="Unassembled WGS sequence"/>
</dbReference>
<dbReference type="PANTHER" id="PTHR24033:SF151">
    <property type="entry name" value="NOTCH 2"/>
    <property type="match status" value="1"/>
</dbReference>
<dbReference type="EMBL" id="BQXS01010883">
    <property type="protein sequence ID" value="GKT34905.1"/>
    <property type="molecule type" value="Genomic_DNA"/>
</dbReference>
<evidence type="ECO:0000256" key="1">
    <source>
        <dbReference type="PROSITE-ProRule" id="PRU00076"/>
    </source>
</evidence>
<evidence type="ECO:0000313" key="4">
    <source>
        <dbReference type="EMBL" id="GKT34905.1"/>
    </source>
</evidence>
<feature type="disulfide bond" evidence="1">
    <location>
        <begin position="2433"/>
        <end position="2450"/>
    </location>
</feature>
<feature type="disulfide bond" evidence="1">
    <location>
        <begin position="2553"/>
        <end position="2562"/>
    </location>
</feature>